<feature type="region of interest" description="Disordered" evidence="1">
    <location>
        <begin position="21"/>
        <end position="86"/>
    </location>
</feature>
<gene>
    <name evidence="2" type="ORF">A4U43_C06F1420</name>
</gene>
<feature type="compositionally biased region" description="Basic and acidic residues" evidence="1">
    <location>
        <begin position="21"/>
        <end position="47"/>
    </location>
</feature>
<organism evidence="2 3">
    <name type="scientific">Asparagus officinalis</name>
    <name type="common">Garden asparagus</name>
    <dbReference type="NCBI Taxonomy" id="4686"/>
    <lineage>
        <taxon>Eukaryota</taxon>
        <taxon>Viridiplantae</taxon>
        <taxon>Streptophyta</taxon>
        <taxon>Embryophyta</taxon>
        <taxon>Tracheophyta</taxon>
        <taxon>Spermatophyta</taxon>
        <taxon>Magnoliopsida</taxon>
        <taxon>Liliopsida</taxon>
        <taxon>Asparagales</taxon>
        <taxon>Asparagaceae</taxon>
        <taxon>Asparagoideae</taxon>
        <taxon>Asparagus</taxon>
    </lineage>
</organism>
<dbReference type="AlphaFoldDB" id="A0A5P1EMQ0"/>
<sequence>MAQSGGLSSEAMTVIAVELEEGRQRDANRSEVLRGDVDEAFEEEKAPPEPTSVHRTPAHPPQILPLPSPVTPLAARPPPRNSGRLSPLNHLHACLFHRRLPSETLRPPPPSLLTRAAPHHACKPPPSFAR</sequence>
<dbReference type="EMBL" id="CM007386">
    <property type="protein sequence ID" value="ONK65831.1"/>
    <property type="molecule type" value="Genomic_DNA"/>
</dbReference>
<accession>A0A5P1EMQ0</accession>
<protein>
    <submittedName>
        <fullName evidence="2">Uncharacterized protein</fullName>
    </submittedName>
</protein>
<feature type="region of interest" description="Disordered" evidence="1">
    <location>
        <begin position="102"/>
        <end position="130"/>
    </location>
</feature>
<name>A0A5P1EMQ0_ASPOF</name>
<evidence type="ECO:0000256" key="1">
    <source>
        <dbReference type="SAM" id="MobiDB-lite"/>
    </source>
</evidence>
<keyword evidence="3" id="KW-1185">Reference proteome</keyword>
<dbReference type="Proteomes" id="UP000243459">
    <property type="component" value="Chromosome 6"/>
</dbReference>
<evidence type="ECO:0000313" key="3">
    <source>
        <dbReference type="Proteomes" id="UP000243459"/>
    </source>
</evidence>
<reference evidence="3" key="1">
    <citation type="journal article" date="2017" name="Nat. Commun.">
        <title>The asparagus genome sheds light on the origin and evolution of a young Y chromosome.</title>
        <authorList>
            <person name="Harkess A."/>
            <person name="Zhou J."/>
            <person name="Xu C."/>
            <person name="Bowers J.E."/>
            <person name="Van der Hulst R."/>
            <person name="Ayyampalayam S."/>
            <person name="Mercati F."/>
            <person name="Riccardi P."/>
            <person name="McKain M.R."/>
            <person name="Kakrana A."/>
            <person name="Tang H."/>
            <person name="Ray J."/>
            <person name="Groenendijk J."/>
            <person name="Arikit S."/>
            <person name="Mathioni S.M."/>
            <person name="Nakano M."/>
            <person name="Shan H."/>
            <person name="Telgmann-Rauber A."/>
            <person name="Kanno A."/>
            <person name="Yue Z."/>
            <person name="Chen H."/>
            <person name="Li W."/>
            <person name="Chen Y."/>
            <person name="Xu X."/>
            <person name="Zhang Y."/>
            <person name="Luo S."/>
            <person name="Chen H."/>
            <person name="Gao J."/>
            <person name="Mao Z."/>
            <person name="Pires J.C."/>
            <person name="Luo M."/>
            <person name="Kudrna D."/>
            <person name="Wing R.A."/>
            <person name="Meyers B.C."/>
            <person name="Yi K."/>
            <person name="Kong H."/>
            <person name="Lavrijsen P."/>
            <person name="Sunseri F."/>
            <person name="Falavigna A."/>
            <person name="Ye Y."/>
            <person name="Leebens-Mack J.H."/>
            <person name="Chen G."/>
        </authorList>
    </citation>
    <scope>NUCLEOTIDE SEQUENCE [LARGE SCALE GENOMIC DNA]</scope>
    <source>
        <strain evidence="3">cv. DH0086</strain>
    </source>
</reference>
<proteinExistence type="predicted"/>
<dbReference type="Gramene" id="ONK65831">
    <property type="protein sequence ID" value="ONK65831"/>
    <property type="gene ID" value="A4U43_C06F1420"/>
</dbReference>
<feature type="compositionally biased region" description="Pro residues" evidence="1">
    <location>
        <begin position="58"/>
        <end position="80"/>
    </location>
</feature>
<evidence type="ECO:0000313" key="2">
    <source>
        <dbReference type="EMBL" id="ONK65831.1"/>
    </source>
</evidence>